<dbReference type="InterPro" id="IPR036390">
    <property type="entry name" value="WH_DNA-bd_sf"/>
</dbReference>
<dbReference type="PANTHER" id="PTHR33204">
    <property type="entry name" value="TRANSCRIPTIONAL REGULATOR, MARR FAMILY"/>
    <property type="match status" value="1"/>
</dbReference>
<keyword evidence="6" id="KW-1185">Reference proteome</keyword>
<dbReference type="Gene3D" id="1.10.10.10">
    <property type="entry name" value="Winged helix-like DNA-binding domain superfamily/Winged helix DNA-binding domain"/>
    <property type="match status" value="1"/>
</dbReference>
<evidence type="ECO:0000256" key="2">
    <source>
        <dbReference type="ARBA" id="ARBA00023125"/>
    </source>
</evidence>
<dbReference type="InterPro" id="IPR002577">
    <property type="entry name" value="HTH_HxlR"/>
</dbReference>
<reference evidence="6" key="1">
    <citation type="journal article" date="2019" name="Int. J. Syst. Evol. Microbiol.">
        <title>The Global Catalogue of Microorganisms (GCM) 10K type strain sequencing project: providing services to taxonomists for standard genome sequencing and annotation.</title>
        <authorList>
            <consortium name="The Broad Institute Genomics Platform"/>
            <consortium name="The Broad Institute Genome Sequencing Center for Infectious Disease"/>
            <person name="Wu L."/>
            <person name="Ma J."/>
        </authorList>
    </citation>
    <scope>NUCLEOTIDE SEQUENCE [LARGE SCALE GENOMIC DNA]</scope>
    <source>
        <strain evidence="6">CCUG 55608</strain>
    </source>
</reference>
<sequence length="110" mass="12228">MEKIQKSERVCPAEEVLKILSGKWKPQIFKLALAGPLRFNSLLRQVEGTNKQSLATSLKELVDEGYLDKMVIKAKPLHIEYTLSAKGKTLIPVFMQLEGLNSISSNSTVA</sequence>
<evidence type="ECO:0000256" key="1">
    <source>
        <dbReference type="ARBA" id="ARBA00023015"/>
    </source>
</evidence>
<evidence type="ECO:0000313" key="6">
    <source>
        <dbReference type="Proteomes" id="UP001597116"/>
    </source>
</evidence>
<dbReference type="EMBL" id="JBHTLP010000004">
    <property type="protein sequence ID" value="MFD1140919.1"/>
    <property type="molecule type" value="Genomic_DNA"/>
</dbReference>
<dbReference type="Proteomes" id="UP001597116">
    <property type="component" value="Unassembled WGS sequence"/>
</dbReference>
<name>A0ABW3Q3E6_9BACT</name>
<dbReference type="PANTHER" id="PTHR33204:SF18">
    <property type="entry name" value="TRANSCRIPTIONAL REGULATORY PROTEIN"/>
    <property type="match status" value="1"/>
</dbReference>
<organism evidence="5 6">
    <name type="scientific">Larkinella insperata</name>
    <dbReference type="NCBI Taxonomy" id="332158"/>
    <lineage>
        <taxon>Bacteria</taxon>
        <taxon>Pseudomonadati</taxon>
        <taxon>Bacteroidota</taxon>
        <taxon>Cytophagia</taxon>
        <taxon>Cytophagales</taxon>
        <taxon>Spirosomataceae</taxon>
        <taxon>Larkinella</taxon>
    </lineage>
</organism>
<dbReference type="SUPFAM" id="SSF46785">
    <property type="entry name" value="Winged helix' DNA-binding domain"/>
    <property type="match status" value="1"/>
</dbReference>
<accession>A0ABW3Q3E6</accession>
<gene>
    <name evidence="5" type="ORF">ACFQ4C_07360</name>
</gene>
<proteinExistence type="predicted"/>
<evidence type="ECO:0000313" key="5">
    <source>
        <dbReference type="EMBL" id="MFD1140919.1"/>
    </source>
</evidence>
<comment type="caution">
    <text evidence="5">The sequence shown here is derived from an EMBL/GenBank/DDBJ whole genome shotgun (WGS) entry which is preliminary data.</text>
</comment>
<keyword evidence="2" id="KW-0238">DNA-binding</keyword>
<protein>
    <submittedName>
        <fullName evidence="5">Winged helix-turn-helix transcriptional regulator</fullName>
    </submittedName>
</protein>
<dbReference type="PROSITE" id="PS51118">
    <property type="entry name" value="HTH_HXLR"/>
    <property type="match status" value="1"/>
</dbReference>
<keyword evidence="1" id="KW-0805">Transcription regulation</keyword>
<dbReference type="RefSeq" id="WP_379884033.1">
    <property type="nucleotide sequence ID" value="NZ_JBHTLP010000004.1"/>
</dbReference>
<evidence type="ECO:0000256" key="3">
    <source>
        <dbReference type="ARBA" id="ARBA00023163"/>
    </source>
</evidence>
<dbReference type="InterPro" id="IPR036388">
    <property type="entry name" value="WH-like_DNA-bd_sf"/>
</dbReference>
<dbReference type="Pfam" id="PF01638">
    <property type="entry name" value="HxlR"/>
    <property type="match status" value="1"/>
</dbReference>
<keyword evidence="3" id="KW-0804">Transcription</keyword>
<feature type="domain" description="HTH hxlR-type" evidence="4">
    <location>
        <begin position="11"/>
        <end position="109"/>
    </location>
</feature>
<evidence type="ECO:0000259" key="4">
    <source>
        <dbReference type="PROSITE" id="PS51118"/>
    </source>
</evidence>